<proteinExistence type="predicted"/>
<organism evidence="3 4">
    <name type="scientific">Aspergillus sydowii CBS 593.65</name>
    <dbReference type="NCBI Taxonomy" id="1036612"/>
    <lineage>
        <taxon>Eukaryota</taxon>
        <taxon>Fungi</taxon>
        <taxon>Dikarya</taxon>
        <taxon>Ascomycota</taxon>
        <taxon>Pezizomycotina</taxon>
        <taxon>Eurotiomycetes</taxon>
        <taxon>Eurotiomycetidae</taxon>
        <taxon>Eurotiales</taxon>
        <taxon>Aspergillaceae</taxon>
        <taxon>Aspergillus</taxon>
        <taxon>Aspergillus subgen. Nidulantes</taxon>
    </lineage>
</organism>
<dbReference type="OrthoDB" id="4495440at2759"/>
<keyword evidence="1" id="KW-0813">Transport</keyword>
<name>A0A1L9TF56_9EURO</name>
<dbReference type="GO" id="GO:0006874">
    <property type="term" value="P:intracellular calcium ion homeostasis"/>
    <property type="evidence" value="ECO:0007669"/>
    <property type="project" value="TreeGrafter"/>
</dbReference>
<dbReference type="PANTHER" id="PTHR31503:SF22">
    <property type="entry name" value="VACUOLAR CALCIUM ION TRANSPORTER"/>
    <property type="match status" value="1"/>
</dbReference>
<dbReference type="PANTHER" id="PTHR31503">
    <property type="entry name" value="VACUOLAR CALCIUM ION TRANSPORTER"/>
    <property type="match status" value="1"/>
</dbReference>
<keyword evidence="2" id="KW-1133">Transmembrane helix</keyword>
<dbReference type="STRING" id="1036612.A0A1L9TF56"/>
<dbReference type="GO" id="GO:0000329">
    <property type="term" value="C:fungal-type vacuole membrane"/>
    <property type="evidence" value="ECO:0007669"/>
    <property type="project" value="TreeGrafter"/>
</dbReference>
<evidence type="ECO:0000256" key="1">
    <source>
        <dbReference type="ARBA" id="ARBA00023065"/>
    </source>
</evidence>
<keyword evidence="2" id="KW-0812">Transmembrane</keyword>
<dbReference type="InterPro" id="IPR004713">
    <property type="entry name" value="CaH_exchang"/>
</dbReference>
<accession>A0A1L9TF56</accession>
<keyword evidence="4" id="KW-1185">Reference proteome</keyword>
<evidence type="ECO:0000256" key="2">
    <source>
        <dbReference type="SAM" id="Phobius"/>
    </source>
</evidence>
<feature type="transmembrane region" description="Helical" evidence="2">
    <location>
        <begin position="368"/>
        <end position="387"/>
    </location>
</feature>
<feature type="transmembrane region" description="Helical" evidence="2">
    <location>
        <begin position="300"/>
        <end position="321"/>
    </location>
</feature>
<keyword evidence="1" id="KW-0406">Ion transport</keyword>
<dbReference type="RefSeq" id="XP_040701848.1">
    <property type="nucleotide sequence ID" value="XM_040847146.1"/>
</dbReference>
<evidence type="ECO:0000313" key="3">
    <source>
        <dbReference type="EMBL" id="OJJ58042.1"/>
    </source>
</evidence>
<reference evidence="4" key="1">
    <citation type="journal article" date="2017" name="Genome Biol.">
        <title>Comparative genomics reveals high biological diversity and specific adaptations in the industrially and medically important fungal genus Aspergillus.</title>
        <authorList>
            <person name="de Vries R.P."/>
            <person name="Riley R."/>
            <person name="Wiebenga A."/>
            <person name="Aguilar-Osorio G."/>
            <person name="Amillis S."/>
            <person name="Uchima C.A."/>
            <person name="Anderluh G."/>
            <person name="Asadollahi M."/>
            <person name="Askin M."/>
            <person name="Barry K."/>
            <person name="Battaglia E."/>
            <person name="Bayram O."/>
            <person name="Benocci T."/>
            <person name="Braus-Stromeyer S.A."/>
            <person name="Caldana C."/>
            <person name="Canovas D."/>
            <person name="Cerqueira G.C."/>
            <person name="Chen F."/>
            <person name="Chen W."/>
            <person name="Choi C."/>
            <person name="Clum A."/>
            <person name="Dos Santos R.A."/>
            <person name="Damasio A.R."/>
            <person name="Diallinas G."/>
            <person name="Emri T."/>
            <person name="Fekete E."/>
            <person name="Flipphi M."/>
            <person name="Freyberg S."/>
            <person name="Gallo A."/>
            <person name="Gournas C."/>
            <person name="Habgood R."/>
            <person name="Hainaut M."/>
            <person name="Harispe M.L."/>
            <person name="Henrissat B."/>
            <person name="Hilden K.S."/>
            <person name="Hope R."/>
            <person name="Hossain A."/>
            <person name="Karabika E."/>
            <person name="Karaffa L."/>
            <person name="Karanyi Z."/>
            <person name="Krasevec N."/>
            <person name="Kuo A."/>
            <person name="Kusch H."/>
            <person name="LaButti K."/>
            <person name="Lagendijk E.L."/>
            <person name="Lapidus A."/>
            <person name="Levasseur A."/>
            <person name="Lindquist E."/>
            <person name="Lipzen A."/>
            <person name="Logrieco A.F."/>
            <person name="MacCabe A."/>
            <person name="Maekelae M.R."/>
            <person name="Malavazi I."/>
            <person name="Melin P."/>
            <person name="Meyer V."/>
            <person name="Mielnichuk N."/>
            <person name="Miskei M."/>
            <person name="Molnar A.P."/>
            <person name="Mule G."/>
            <person name="Ngan C.Y."/>
            <person name="Orejas M."/>
            <person name="Orosz E."/>
            <person name="Ouedraogo J.P."/>
            <person name="Overkamp K.M."/>
            <person name="Park H.-S."/>
            <person name="Perrone G."/>
            <person name="Piumi F."/>
            <person name="Punt P.J."/>
            <person name="Ram A.F."/>
            <person name="Ramon A."/>
            <person name="Rauscher S."/>
            <person name="Record E."/>
            <person name="Riano-Pachon D.M."/>
            <person name="Robert V."/>
            <person name="Roehrig J."/>
            <person name="Ruller R."/>
            <person name="Salamov A."/>
            <person name="Salih N.S."/>
            <person name="Samson R.A."/>
            <person name="Sandor E."/>
            <person name="Sanguinetti M."/>
            <person name="Schuetze T."/>
            <person name="Sepcic K."/>
            <person name="Shelest E."/>
            <person name="Sherlock G."/>
            <person name="Sophianopoulou V."/>
            <person name="Squina F.M."/>
            <person name="Sun H."/>
            <person name="Susca A."/>
            <person name="Todd R.B."/>
            <person name="Tsang A."/>
            <person name="Unkles S.E."/>
            <person name="van de Wiele N."/>
            <person name="van Rossen-Uffink D."/>
            <person name="Oliveira J.V."/>
            <person name="Vesth T.C."/>
            <person name="Visser J."/>
            <person name="Yu J.-H."/>
            <person name="Zhou M."/>
            <person name="Andersen M.R."/>
            <person name="Archer D.B."/>
            <person name="Baker S.E."/>
            <person name="Benoit I."/>
            <person name="Brakhage A.A."/>
            <person name="Braus G.H."/>
            <person name="Fischer R."/>
            <person name="Frisvad J.C."/>
            <person name="Goldman G.H."/>
            <person name="Houbraken J."/>
            <person name="Oakley B."/>
            <person name="Pocsi I."/>
            <person name="Scazzocchio C."/>
            <person name="Seiboth B."/>
            <person name="vanKuyk P.A."/>
            <person name="Wortman J."/>
            <person name="Dyer P.S."/>
            <person name="Grigoriev I.V."/>
        </authorList>
    </citation>
    <scope>NUCLEOTIDE SEQUENCE [LARGE SCALE GENOMIC DNA]</scope>
    <source>
        <strain evidence="4">CBS 593.65</strain>
    </source>
</reference>
<protein>
    <recommendedName>
        <fullName evidence="5">Sodium/calcium exchanger membrane region domain-containing protein</fullName>
    </recommendedName>
</protein>
<feature type="transmembrane region" description="Helical" evidence="2">
    <location>
        <begin position="213"/>
        <end position="234"/>
    </location>
</feature>
<feature type="transmembrane region" description="Helical" evidence="2">
    <location>
        <begin position="185"/>
        <end position="207"/>
    </location>
</feature>
<feature type="transmembrane region" description="Helical" evidence="2">
    <location>
        <begin position="120"/>
        <end position="139"/>
    </location>
</feature>
<sequence>MDQNINFEGNEHRPLLGSNLDDSVPWSEDDRWWIRIPVRQWLFLGGIGQRLIHSFKRDYTHAFLIFVPIGLFTDSLCVENYWKLGLNCIALLALQSTFISTAESTWLFSSQTVANVLTEMLPNVFPILVGVVCITNGYIMSAQYFTIGVLITHLLVGPGCCFLIGGIRHSERHINSATAITMSQLILMISAPFIVSSALSFSIYYANDYERRVYFLAYASSAILLAFQLIWLIFKYKTHTYLFQPFTETEEDGASSGRSTIFENVDMSPQSRAAYILWLAMVLVFAIKCTDSLLSINGLLYGVPFFYGVLLPLSISAPGIIKTYHLAKAGQMDLVIHLTVDTAIGLSFFTLPILILFSANIAMTISNFTIFMNVLLFMTVLTVARIIKDGIINYLKGCMCLALYLIIAIALYLYPGSVGDLL</sequence>
<dbReference type="Proteomes" id="UP000184356">
    <property type="component" value="Unassembled WGS sequence"/>
</dbReference>
<evidence type="ECO:0008006" key="5">
    <source>
        <dbReference type="Google" id="ProtNLM"/>
    </source>
</evidence>
<feature type="transmembrane region" description="Helical" evidence="2">
    <location>
        <begin position="145"/>
        <end position="164"/>
    </location>
</feature>
<keyword evidence="2" id="KW-0472">Membrane</keyword>
<dbReference type="EMBL" id="KV878587">
    <property type="protein sequence ID" value="OJJ58042.1"/>
    <property type="molecule type" value="Genomic_DNA"/>
</dbReference>
<evidence type="ECO:0000313" key="4">
    <source>
        <dbReference type="Proteomes" id="UP000184356"/>
    </source>
</evidence>
<dbReference type="AlphaFoldDB" id="A0A1L9TF56"/>
<dbReference type="GO" id="GO:0015369">
    <property type="term" value="F:calcium:proton antiporter activity"/>
    <property type="evidence" value="ECO:0007669"/>
    <property type="project" value="TreeGrafter"/>
</dbReference>
<gene>
    <name evidence="3" type="ORF">ASPSYDRAFT_46028</name>
</gene>
<feature type="transmembrane region" description="Helical" evidence="2">
    <location>
        <begin position="342"/>
        <end position="362"/>
    </location>
</feature>
<dbReference type="VEuPathDB" id="FungiDB:ASPSYDRAFT_46028"/>
<feature type="transmembrane region" description="Helical" evidence="2">
    <location>
        <begin position="275"/>
        <end position="294"/>
    </location>
</feature>
<dbReference type="GeneID" id="63763219"/>
<feature type="transmembrane region" description="Helical" evidence="2">
    <location>
        <begin position="394"/>
        <end position="414"/>
    </location>
</feature>